<feature type="compositionally biased region" description="Low complexity" evidence="1">
    <location>
        <begin position="36"/>
        <end position="56"/>
    </location>
</feature>
<dbReference type="Proteomes" id="UP000095282">
    <property type="component" value="Unplaced"/>
</dbReference>
<sequence>MDKMNNPGKRGNEAMGTEALTDLVLEELSRKKARVEVPATESPEPPSSSSIGSPDPLKSPELPSLLTPISADFPNASQSPVAASSISTTLASPESSSDTIDAAIEAVVMSSRLQSILTEPAEKAAHTPEFPFQLEEDLSFLLPTLHCSDKQFLALQRHRLNLRREIKRKEPLVYRTQEFADLFSKAVEHHAKSEIYKDYKIKSLPNLFDPKIIAIPQGVEISSSVGKYLYQDWHNNSFDRLGIMRFDNSHDAWLKIRNERGEEYLEWMVRAAKIDLELLVQLKKGFLFDKKKPSSEANREHSS</sequence>
<dbReference type="WBParaSite" id="Csp11.Scaffold630.g21485.t1">
    <property type="protein sequence ID" value="Csp11.Scaffold630.g21485.t1"/>
    <property type="gene ID" value="Csp11.Scaffold630.g21485"/>
</dbReference>
<organism evidence="2 3">
    <name type="scientific">Caenorhabditis tropicalis</name>
    <dbReference type="NCBI Taxonomy" id="1561998"/>
    <lineage>
        <taxon>Eukaryota</taxon>
        <taxon>Metazoa</taxon>
        <taxon>Ecdysozoa</taxon>
        <taxon>Nematoda</taxon>
        <taxon>Chromadorea</taxon>
        <taxon>Rhabditida</taxon>
        <taxon>Rhabditina</taxon>
        <taxon>Rhabditomorpha</taxon>
        <taxon>Rhabditoidea</taxon>
        <taxon>Rhabditidae</taxon>
        <taxon>Peloderinae</taxon>
        <taxon>Caenorhabditis</taxon>
    </lineage>
</organism>
<proteinExistence type="predicted"/>
<feature type="region of interest" description="Disordered" evidence="1">
    <location>
        <begin position="1"/>
        <end position="73"/>
    </location>
</feature>
<protein>
    <submittedName>
        <fullName evidence="3">Uncharacterized protein</fullName>
    </submittedName>
</protein>
<keyword evidence="2" id="KW-1185">Reference proteome</keyword>
<evidence type="ECO:0000256" key="1">
    <source>
        <dbReference type="SAM" id="MobiDB-lite"/>
    </source>
</evidence>
<dbReference type="eggNOG" id="ENOG502TK7D">
    <property type="taxonomic scope" value="Eukaryota"/>
</dbReference>
<reference evidence="3" key="1">
    <citation type="submission" date="2016-11" db="UniProtKB">
        <authorList>
            <consortium name="WormBaseParasite"/>
        </authorList>
    </citation>
    <scope>IDENTIFICATION</scope>
</reference>
<evidence type="ECO:0000313" key="3">
    <source>
        <dbReference type="WBParaSite" id="Csp11.Scaffold630.g21485.t1"/>
    </source>
</evidence>
<dbReference type="STRING" id="1561998.A0A1I7V1L1"/>
<accession>A0A1I7V1L1</accession>
<evidence type="ECO:0000313" key="2">
    <source>
        <dbReference type="Proteomes" id="UP000095282"/>
    </source>
</evidence>
<name>A0A1I7V1L1_9PELO</name>
<dbReference type="AlphaFoldDB" id="A0A1I7V1L1"/>